<keyword evidence="11" id="KW-0464">Manganese</keyword>
<comment type="subcellular location">
    <subcellularLocation>
        <location evidence="3">Cytoplasm</location>
    </subcellularLocation>
</comment>
<dbReference type="InterPro" id="IPR001932">
    <property type="entry name" value="PPM-type_phosphatase-like_dom"/>
</dbReference>
<keyword evidence="5" id="KW-0963">Cytoplasm</keyword>
<name>A0AAD1RAJ1_PELCU</name>
<protein>
    <recommendedName>
        <fullName evidence="15">Integrin-linked kinase-associated serine/threonine phosphatase 2C</fullName>
        <ecNumber evidence="4">3.1.3.16</ecNumber>
    </recommendedName>
</protein>
<dbReference type="Proteomes" id="UP001295444">
    <property type="component" value="Chromosome 02"/>
</dbReference>
<evidence type="ECO:0000256" key="11">
    <source>
        <dbReference type="ARBA" id="ARBA00023211"/>
    </source>
</evidence>
<keyword evidence="10" id="KW-0007">Acetylation</keyword>
<evidence type="ECO:0000256" key="10">
    <source>
        <dbReference type="ARBA" id="ARBA00022990"/>
    </source>
</evidence>
<feature type="compositionally biased region" description="Pro residues" evidence="17">
    <location>
        <begin position="62"/>
        <end position="73"/>
    </location>
</feature>
<reference evidence="19" key="1">
    <citation type="submission" date="2022-03" db="EMBL/GenBank/DDBJ databases">
        <authorList>
            <person name="Alioto T."/>
            <person name="Alioto T."/>
            <person name="Gomez Garrido J."/>
        </authorList>
    </citation>
    <scope>NUCLEOTIDE SEQUENCE</scope>
</reference>
<dbReference type="EC" id="3.1.3.16" evidence="4"/>
<dbReference type="Gene3D" id="3.60.40.10">
    <property type="entry name" value="PPM-type phosphatase domain"/>
    <property type="match status" value="1"/>
</dbReference>
<evidence type="ECO:0000256" key="7">
    <source>
        <dbReference type="ARBA" id="ARBA00022801"/>
    </source>
</evidence>
<keyword evidence="9 16" id="KW-0904">Protein phosphatase</keyword>
<gene>
    <name evidence="19" type="ORF">PECUL_23A039181</name>
</gene>
<keyword evidence="19" id="KW-0418">Kinase</keyword>
<evidence type="ECO:0000256" key="15">
    <source>
        <dbReference type="ARBA" id="ARBA00072449"/>
    </source>
</evidence>
<dbReference type="SMART" id="SM00332">
    <property type="entry name" value="PP2Cc"/>
    <property type="match status" value="1"/>
</dbReference>
<comment type="catalytic activity">
    <reaction evidence="13">
        <text>O-phospho-L-threonyl-[protein] + H2O = L-threonyl-[protein] + phosphate</text>
        <dbReference type="Rhea" id="RHEA:47004"/>
        <dbReference type="Rhea" id="RHEA-COMP:11060"/>
        <dbReference type="Rhea" id="RHEA-COMP:11605"/>
        <dbReference type="ChEBI" id="CHEBI:15377"/>
        <dbReference type="ChEBI" id="CHEBI:30013"/>
        <dbReference type="ChEBI" id="CHEBI:43474"/>
        <dbReference type="ChEBI" id="CHEBI:61977"/>
        <dbReference type="EC" id="3.1.3.16"/>
    </reaction>
</comment>
<dbReference type="GO" id="GO:0004722">
    <property type="term" value="F:protein serine/threonine phosphatase activity"/>
    <property type="evidence" value="ECO:0007669"/>
    <property type="project" value="UniProtKB-EC"/>
</dbReference>
<dbReference type="AlphaFoldDB" id="A0AAD1RAJ1"/>
<evidence type="ECO:0000256" key="14">
    <source>
        <dbReference type="ARBA" id="ARBA00055237"/>
    </source>
</evidence>
<comment type="catalytic activity">
    <reaction evidence="12">
        <text>O-phospho-L-seryl-[protein] + H2O = L-seryl-[protein] + phosphate</text>
        <dbReference type="Rhea" id="RHEA:20629"/>
        <dbReference type="Rhea" id="RHEA-COMP:9863"/>
        <dbReference type="Rhea" id="RHEA-COMP:11604"/>
        <dbReference type="ChEBI" id="CHEBI:15377"/>
        <dbReference type="ChEBI" id="CHEBI:29999"/>
        <dbReference type="ChEBI" id="CHEBI:43474"/>
        <dbReference type="ChEBI" id="CHEBI:83421"/>
        <dbReference type="EC" id="3.1.3.16"/>
    </reaction>
</comment>
<organism evidence="19 20">
    <name type="scientific">Pelobates cultripes</name>
    <name type="common">Western spadefoot toad</name>
    <dbReference type="NCBI Taxonomy" id="61616"/>
    <lineage>
        <taxon>Eukaryota</taxon>
        <taxon>Metazoa</taxon>
        <taxon>Chordata</taxon>
        <taxon>Craniata</taxon>
        <taxon>Vertebrata</taxon>
        <taxon>Euteleostomi</taxon>
        <taxon>Amphibia</taxon>
        <taxon>Batrachia</taxon>
        <taxon>Anura</taxon>
        <taxon>Pelobatoidea</taxon>
        <taxon>Pelobatidae</taxon>
        <taxon>Pelobates</taxon>
    </lineage>
</organism>
<proteinExistence type="inferred from homology"/>
<dbReference type="PANTHER" id="PTHR13832:SF699">
    <property type="entry name" value="INTEGRIN-LINKED KINASE-ASSOCIATED SERINE_THREONINE PHOSPHATASE 2C"/>
    <property type="match status" value="1"/>
</dbReference>
<evidence type="ECO:0000256" key="6">
    <source>
        <dbReference type="ARBA" id="ARBA00022723"/>
    </source>
</evidence>
<keyword evidence="19" id="KW-0808">Transferase</keyword>
<dbReference type="CDD" id="cd00143">
    <property type="entry name" value="PP2Cc"/>
    <property type="match status" value="1"/>
</dbReference>
<dbReference type="InterPro" id="IPR000222">
    <property type="entry name" value="PP2C_BS"/>
</dbReference>
<dbReference type="InterPro" id="IPR015655">
    <property type="entry name" value="PP2C"/>
</dbReference>
<comment type="similarity">
    <text evidence="16">Belongs to the PP2C family.</text>
</comment>
<evidence type="ECO:0000256" key="1">
    <source>
        <dbReference type="ARBA" id="ARBA00001936"/>
    </source>
</evidence>
<dbReference type="FunFam" id="3.60.40.10:FF:000018">
    <property type="entry name" value="Integrin-linked kinase-associated serine/threonine phosphatase 2C"/>
    <property type="match status" value="1"/>
</dbReference>
<dbReference type="PANTHER" id="PTHR13832">
    <property type="entry name" value="PROTEIN PHOSPHATASE 2C"/>
    <property type="match status" value="1"/>
</dbReference>
<dbReference type="Pfam" id="PF00481">
    <property type="entry name" value="PP2C"/>
    <property type="match status" value="1"/>
</dbReference>
<evidence type="ECO:0000259" key="18">
    <source>
        <dbReference type="PROSITE" id="PS51746"/>
    </source>
</evidence>
<accession>A0AAD1RAJ1</accession>
<dbReference type="EMBL" id="OW240913">
    <property type="protein sequence ID" value="CAH2246711.1"/>
    <property type="molecule type" value="Genomic_DNA"/>
</dbReference>
<evidence type="ECO:0000256" key="13">
    <source>
        <dbReference type="ARBA" id="ARBA00048336"/>
    </source>
</evidence>
<keyword evidence="20" id="KW-1185">Reference proteome</keyword>
<feature type="compositionally biased region" description="Basic and acidic residues" evidence="17">
    <location>
        <begin position="84"/>
        <end position="94"/>
    </location>
</feature>
<dbReference type="GO" id="GO:0016301">
    <property type="term" value="F:kinase activity"/>
    <property type="evidence" value="ECO:0007669"/>
    <property type="project" value="UniProtKB-KW"/>
</dbReference>
<dbReference type="GO" id="GO:0007229">
    <property type="term" value="P:integrin-mediated signaling pathway"/>
    <property type="evidence" value="ECO:0007669"/>
    <property type="project" value="UniProtKB-KW"/>
</dbReference>
<evidence type="ECO:0000256" key="8">
    <source>
        <dbReference type="ARBA" id="ARBA00022842"/>
    </source>
</evidence>
<keyword evidence="19" id="KW-0401">Integrin</keyword>
<evidence type="ECO:0000256" key="3">
    <source>
        <dbReference type="ARBA" id="ARBA00004496"/>
    </source>
</evidence>
<comment type="function">
    <text evidence="14">Protein phosphatase that may play a role in regulation of cell cycle progression via dephosphorylation of its substrates whose appropriate phosphorylation states might be crucial for cell proliferation. Selectively associates with integrin linked kinase (ILK), to modulate cell adhesion and growth factor signaling. Inhibits the ILK-GSK3B signaling axis and may play an important role in inhibiting oncogenic transformation.</text>
</comment>
<evidence type="ECO:0000256" key="12">
    <source>
        <dbReference type="ARBA" id="ARBA00047761"/>
    </source>
</evidence>
<comment type="cofactor">
    <cofactor evidence="2">
        <name>Mg(2+)</name>
        <dbReference type="ChEBI" id="CHEBI:18420"/>
    </cofactor>
</comment>
<dbReference type="SMART" id="SM00331">
    <property type="entry name" value="PP2C_SIG"/>
    <property type="match status" value="1"/>
</dbReference>
<keyword evidence="7 16" id="KW-0378">Hydrolase</keyword>
<dbReference type="PROSITE" id="PS51746">
    <property type="entry name" value="PPM_2"/>
    <property type="match status" value="1"/>
</dbReference>
<dbReference type="PROSITE" id="PS01032">
    <property type="entry name" value="PPM_1"/>
    <property type="match status" value="1"/>
</dbReference>
<evidence type="ECO:0000256" key="2">
    <source>
        <dbReference type="ARBA" id="ARBA00001946"/>
    </source>
</evidence>
<feature type="region of interest" description="Disordered" evidence="17">
    <location>
        <begin position="62"/>
        <end position="94"/>
    </location>
</feature>
<dbReference type="GO" id="GO:0005737">
    <property type="term" value="C:cytoplasm"/>
    <property type="evidence" value="ECO:0007669"/>
    <property type="project" value="UniProtKB-SubCell"/>
</dbReference>
<keyword evidence="6" id="KW-0479">Metal-binding</keyword>
<evidence type="ECO:0000256" key="16">
    <source>
        <dbReference type="RuleBase" id="RU003465"/>
    </source>
</evidence>
<evidence type="ECO:0000256" key="9">
    <source>
        <dbReference type="ARBA" id="ARBA00022912"/>
    </source>
</evidence>
<comment type="cofactor">
    <cofactor evidence="1">
        <name>Mn(2+)</name>
        <dbReference type="ChEBI" id="CHEBI:29035"/>
    </cofactor>
</comment>
<dbReference type="GO" id="GO:0046872">
    <property type="term" value="F:metal ion binding"/>
    <property type="evidence" value="ECO:0007669"/>
    <property type="project" value="UniProtKB-KW"/>
</dbReference>
<evidence type="ECO:0000313" key="19">
    <source>
        <dbReference type="EMBL" id="CAH2246711.1"/>
    </source>
</evidence>
<evidence type="ECO:0000256" key="5">
    <source>
        <dbReference type="ARBA" id="ARBA00022490"/>
    </source>
</evidence>
<evidence type="ECO:0000256" key="4">
    <source>
        <dbReference type="ARBA" id="ARBA00013081"/>
    </source>
</evidence>
<dbReference type="InterPro" id="IPR036457">
    <property type="entry name" value="PPM-type-like_dom_sf"/>
</dbReference>
<feature type="domain" description="PPM-type phosphatase" evidence="18">
    <location>
        <begin position="111"/>
        <end position="392"/>
    </location>
</feature>
<evidence type="ECO:0000256" key="17">
    <source>
        <dbReference type="SAM" id="MobiDB-lite"/>
    </source>
</evidence>
<keyword evidence="8" id="KW-0460">Magnesium</keyword>
<evidence type="ECO:0000313" key="20">
    <source>
        <dbReference type="Proteomes" id="UP001295444"/>
    </source>
</evidence>
<dbReference type="SUPFAM" id="SSF81606">
    <property type="entry name" value="PP2C-like"/>
    <property type="match status" value="1"/>
</dbReference>
<sequence length="394" mass="43668">MAARRLRDLTSLVERASGAPARDYVRLENPRPGAAVLAIRAEASRLWVKQSVMELYDELPEPPRAPVLSPPDSGPAHLNSTGKRKAETTDSENREGCHQEKKVCKGLLTLKAHVAERRGEREELQDAHTIFDLSQECQPMPADISRLLYFAVFDGHGGNRAARFAAHNLHRNLLKKVPRGEGSSVEKAMKRCILEAFKQTDEEFLKQAASHKPAWKDGTTAICVLVADNVLYIANLGDSRAVLCRINEDTQKPTVLSLSKEHNPTQYEERMRIQRAGGNVRDGRVLGVLEVSRSLGDGQFKRLGVSNIPDVKRCPLNQSDRFILLACDGLFKAFSAEEAVTFILTNVQEESSPSENSPPVLDARYESACHRLANEAVRRGAADNVTVLLVQIQH</sequence>